<keyword evidence="1" id="KW-0833">Ubl conjugation pathway</keyword>
<feature type="region of interest" description="Disordered" evidence="3">
    <location>
        <begin position="677"/>
        <end position="734"/>
    </location>
</feature>
<gene>
    <name evidence="7" type="ORF">ERUC_LOCUS29974</name>
</gene>
<dbReference type="PANTHER" id="PTHR22975">
    <property type="entry name" value="UBIQUITIN SPECIFIC PROTEINASE"/>
    <property type="match status" value="1"/>
</dbReference>
<dbReference type="EMBL" id="CAKOAT010382932">
    <property type="protein sequence ID" value="CAH8364218.1"/>
    <property type="molecule type" value="Genomic_DNA"/>
</dbReference>
<dbReference type="InterPro" id="IPR001394">
    <property type="entry name" value="Peptidase_C19_UCH"/>
</dbReference>
<protein>
    <recommendedName>
        <fullName evidence="9">USP domain-containing protein</fullName>
    </recommendedName>
</protein>
<evidence type="ECO:0000259" key="6">
    <source>
        <dbReference type="Pfam" id="PF04781"/>
    </source>
</evidence>
<evidence type="ECO:0000313" key="7">
    <source>
        <dbReference type="EMBL" id="CAH8364218.1"/>
    </source>
</evidence>
<evidence type="ECO:0008006" key="9">
    <source>
        <dbReference type="Google" id="ProtNLM"/>
    </source>
</evidence>
<dbReference type="PANTHER" id="PTHR22975:SF23">
    <property type="entry name" value="F6D8.33-RELATED"/>
    <property type="match status" value="1"/>
</dbReference>
<keyword evidence="8" id="KW-1185">Reference proteome</keyword>
<evidence type="ECO:0000256" key="2">
    <source>
        <dbReference type="ARBA" id="ARBA00022801"/>
    </source>
</evidence>
<feature type="compositionally biased region" description="Basic and acidic residues" evidence="3">
    <location>
        <begin position="715"/>
        <end position="728"/>
    </location>
</feature>
<feature type="compositionally biased region" description="Basic and acidic residues" evidence="3">
    <location>
        <begin position="677"/>
        <end position="691"/>
    </location>
</feature>
<feature type="domain" description="Peptidase C19 ubiquitin carboxyl-terminal hydrolase" evidence="4">
    <location>
        <begin position="891"/>
        <end position="1153"/>
    </location>
</feature>
<dbReference type="Gene3D" id="3.90.70.10">
    <property type="entry name" value="Cysteine proteinases"/>
    <property type="match status" value="1"/>
</dbReference>
<comment type="caution">
    <text evidence="7">The sequence shown here is derived from an EMBL/GenBank/DDBJ whole genome shotgun (WGS) entry which is preliminary data.</text>
</comment>
<feature type="region of interest" description="Disordered" evidence="3">
    <location>
        <begin position="801"/>
        <end position="859"/>
    </location>
</feature>
<accession>A0ABC8KZN5</accession>
<name>A0ABC8KZN5_ERUVS</name>
<organism evidence="7 8">
    <name type="scientific">Eruca vesicaria subsp. sativa</name>
    <name type="common">Garden rocket</name>
    <name type="synonym">Eruca sativa</name>
    <dbReference type="NCBI Taxonomy" id="29727"/>
    <lineage>
        <taxon>Eukaryota</taxon>
        <taxon>Viridiplantae</taxon>
        <taxon>Streptophyta</taxon>
        <taxon>Embryophyta</taxon>
        <taxon>Tracheophyta</taxon>
        <taxon>Spermatophyta</taxon>
        <taxon>Magnoliopsida</taxon>
        <taxon>eudicotyledons</taxon>
        <taxon>Gunneridae</taxon>
        <taxon>Pentapetalae</taxon>
        <taxon>rosids</taxon>
        <taxon>malvids</taxon>
        <taxon>Brassicales</taxon>
        <taxon>Brassicaceae</taxon>
        <taxon>Brassiceae</taxon>
        <taxon>Eruca</taxon>
    </lineage>
</organism>
<reference evidence="7 8" key="1">
    <citation type="submission" date="2022-03" db="EMBL/GenBank/DDBJ databases">
        <authorList>
            <person name="Macdonald S."/>
            <person name="Ahmed S."/>
            <person name="Newling K."/>
        </authorList>
    </citation>
    <scope>NUCLEOTIDE SEQUENCE [LARGE SCALE GENOMIC DNA]</scope>
</reference>
<dbReference type="AlphaFoldDB" id="A0ABC8KZN5"/>
<sequence>MDAKEVLLLAKAKALQEKEDYRQALEIVHGIISLHSEEDKHNIVRLLLEEATIFSGLAMKKSETKDVEVTYFLGALGCSTQDDERTTMQSTCVLRLLGNSLGSVLYLKKCIRSGEKVLAASHSLEAKDKEKFERIVKEAEWRVKLSGSNRTIVNYYKPRPIESEEGQEPPRVEGRVGVLRSFWKGLDVNVKRGFMKVSIEKLRGFVKGVHKKERLDVFEEVLGIAREHKSWIVWVCRTKCDKVCFSVEDCKTHLEEKHDVDFKTSLDMVKRVGRNWVDKVQNGPWKPLDTVASVGMINTQLADVKAFTTRSRKKGWSDQWPLAEDEERSGLLKEIKLLLVLLCQHQILSFSIRDWVMSFPVKQLRELEVSEESIKECHLVETPQSICFLERDELSHIRDFLKKIKCERHDGTDHVCKAVDSLLERIGIKESLEFDEEFSLLLLDKRLLKRNNAPSDANAQAQGDGMISWLVDYSSADKSFPKPIREHNLDIWVAVLRALQYTCRALVTKYEKKKQVLDYEAALTDVETLCMHEDQRNSYESLLRKRSEERATESLVTSALFLCAVRDVLHEDGAAMHSTYDLPFLLVCMNLIRKPKSLSNDTVLKSIDVLKSMVTEKVLLIDAKILLIDNSRISLLNNLTRLSAFDNRSYMFHFLKPFLLVEAELLLKEGKKSLKGEKKSLAEKTQKEKSIKTTSKSMAKPVDKTAKQKTSVRLEPQEDFKEPERGRLETSSNTDIQVEATTVEGAGARYNSSLDMTLKGFTLSETYSYMYRKPSTEPAGTSQSPKQGFTLSETYSYMYRKPSTEPAGTSQSPKQVEEDSMEPKDTLGSEKGPLDIQGATKVNSDDIHNMPGEDMESTVGGAATRYNSALDMTLKVKQYLNCHLLIYLIPYLFKLLQALVNINVLKEDLKHNKQTFHDDLEEPVLPALQNLFTAVVSEEIKTEEVYSFILRDLLVSMEEVNSMLSGAAESLVTILESWHCWKNAERESLVTRLFTLEENERMSCRKCRREPNYPEQSSYGIVMAADSVRDLKCIFRNMKFVDILKVMRMEYKMLCDIKSGGCGTANVVHHVISRYPPIFIIVLEWEKSETEEEISETTKALEWEIDISRLYEGLEQNTNYRLVSMVGFGEEGEHICMAYEKNRWVNLGRESLAGKVVGNSWKNVVKFCGERKVRPVILLYEAA</sequence>
<evidence type="ECO:0000256" key="1">
    <source>
        <dbReference type="ARBA" id="ARBA00022786"/>
    </source>
</evidence>
<evidence type="ECO:0000256" key="3">
    <source>
        <dbReference type="SAM" id="MobiDB-lite"/>
    </source>
</evidence>
<dbReference type="Proteomes" id="UP001642260">
    <property type="component" value="Unassembled WGS sequence"/>
</dbReference>
<evidence type="ECO:0000259" key="4">
    <source>
        <dbReference type="Pfam" id="PF00443"/>
    </source>
</evidence>
<evidence type="ECO:0000313" key="8">
    <source>
        <dbReference type="Proteomes" id="UP001642260"/>
    </source>
</evidence>
<dbReference type="SUPFAM" id="SSF54001">
    <property type="entry name" value="Cysteine proteinases"/>
    <property type="match status" value="1"/>
</dbReference>
<keyword evidence="2" id="KW-0378">Hydrolase</keyword>
<dbReference type="InterPro" id="IPR052398">
    <property type="entry name" value="Ubiquitin_hydrolase_53/54"/>
</dbReference>
<dbReference type="GO" id="GO:0016787">
    <property type="term" value="F:hydrolase activity"/>
    <property type="evidence" value="ECO:0007669"/>
    <property type="project" value="UniProtKB-KW"/>
</dbReference>
<dbReference type="Pfam" id="PF04781">
    <property type="entry name" value="DUF627"/>
    <property type="match status" value="1"/>
</dbReference>
<dbReference type="InterPro" id="IPR006865">
    <property type="entry name" value="DUF629"/>
</dbReference>
<dbReference type="Pfam" id="PF00443">
    <property type="entry name" value="UCH"/>
    <property type="match status" value="1"/>
</dbReference>
<feature type="compositionally biased region" description="Basic and acidic residues" evidence="3">
    <location>
        <begin position="815"/>
        <end position="828"/>
    </location>
</feature>
<feature type="domain" description="DUF627" evidence="6">
    <location>
        <begin position="11"/>
        <end position="120"/>
    </location>
</feature>
<feature type="domain" description="DUF629" evidence="5">
    <location>
        <begin position="179"/>
        <end position="618"/>
    </location>
</feature>
<proteinExistence type="predicted"/>
<evidence type="ECO:0000259" key="5">
    <source>
        <dbReference type="Pfam" id="PF04780"/>
    </source>
</evidence>
<dbReference type="Pfam" id="PF04780">
    <property type="entry name" value="DUF629"/>
    <property type="match status" value="1"/>
</dbReference>
<dbReference type="InterPro" id="IPR038765">
    <property type="entry name" value="Papain-like_cys_pep_sf"/>
</dbReference>
<dbReference type="InterPro" id="IPR006866">
    <property type="entry name" value="DUF627_N"/>
</dbReference>